<evidence type="ECO:0000313" key="4">
    <source>
        <dbReference type="EMBL" id="VAX11014.1"/>
    </source>
</evidence>
<dbReference type="PROSITE" id="PS50110">
    <property type="entry name" value="RESPONSE_REGULATORY"/>
    <property type="match status" value="1"/>
</dbReference>
<dbReference type="PANTHER" id="PTHR45339">
    <property type="entry name" value="HYBRID SIGNAL TRANSDUCTION HISTIDINE KINASE J"/>
    <property type="match status" value="1"/>
</dbReference>
<organism evidence="4">
    <name type="scientific">hydrothermal vent metagenome</name>
    <dbReference type="NCBI Taxonomy" id="652676"/>
    <lineage>
        <taxon>unclassified sequences</taxon>
        <taxon>metagenomes</taxon>
        <taxon>ecological metagenomes</taxon>
    </lineage>
</organism>
<dbReference type="Pfam" id="PF01627">
    <property type="entry name" value="Hpt"/>
    <property type="match status" value="1"/>
</dbReference>
<dbReference type="CDD" id="cd17546">
    <property type="entry name" value="REC_hyHK_CKI1_RcsC-like"/>
    <property type="match status" value="1"/>
</dbReference>
<dbReference type="InterPro" id="IPR036641">
    <property type="entry name" value="HPT_dom_sf"/>
</dbReference>
<dbReference type="SUPFAM" id="SSF52172">
    <property type="entry name" value="CheY-like"/>
    <property type="match status" value="1"/>
</dbReference>
<proteinExistence type="predicted"/>
<dbReference type="AlphaFoldDB" id="A0A3B1BGS4"/>
<evidence type="ECO:0000259" key="2">
    <source>
        <dbReference type="PROSITE" id="PS50110"/>
    </source>
</evidence>
<dbReference type="GO" id="GO:0005886">
    <property type="term" value="C:plasma membrane"/>
    <property type="evidence" value="ECO:0007669"/>
    <property type="project" value="UniProtKB-SubCell"/>
</dbReference>
<protein>
    <submittedName>
        <fullName evidence="4">Uncharacterized protein</fullName>
    </submittedName>
</protein>
<sequence length="250" mass="27682">MIKSSAQREGSHVLLVEDHKLNQAVARHFLEHCGVQVTIANNGSEAVAAVKNQLFDLVLMDLQMPELNGYQAVAEIRKDNQYKDLPIIALTAHAMEGEQERCLAAGMNDYLTKPFALADLKQILIKWIVPSISNSQAEIQVNLEKLVEQLGKESAMVPLDAVIRLVPERLDKLTDALRTNDREMAKQQAHGLKGSLNVYGSSQLSKLLYRIEDGDYMDSEADGIISSLENELGLALKLAQKMRDSLNTSS</sequence>
<dbReference type="EMBL" id="UOFX01000080">
    <property type="protein sequence ID" value="VAX11014.1"/>
    <property type="molecule type" value="Genomic_DNA"/>
</dbReference>
<gene>
    <name evidence="4" type="ORF">MNBD_GAMMA26-1837</name>
</gene>
<evidence type="ECO:0000256" key="1">
    <source>
        <dbReference type="ARBA" id="ARBA00022553"/>
    </source>
</evidence>
<dbReference type="SUPFAM" id="SSF47226">
    <property type="entry name" value="Histidine-containing phosphotransfer domain, HPT domain"/>
    <property type="match status" value="1"/>
</dbReference>
<feature type="domain" description="HPt" evidence="3">
    <location>
        <begin position="151"/>
        <end position="242"/>
    </location>
</feature>
<dbReference type="GO" id="GO:0000160">
    <property type="term" value="P:phosphorelay signal transduction system"/>
    <property type="evidence" value="ECO:0007669"/>
    <property type="project" value="InterPro"/>
</dbReference>
<dbReference type="Gene3D" id="3.40.50.2300">
    <property type="match status" value="1"/>
</dbReference>
<dbReference type="InterPro" id="IPR001789">
    <property type="entry name" value="Sig_transdc_resp-reg_receiver"/>
</dbReference>
<dbReference type="SMART" id="SM00448">
    <property type="entry name" value="REC"/>
    <property type="match status" value="1"/>
</dbReference>
<dbReference type="InterPro" id="IPR011006">
    <property type="entry name" value="CheY-like_superfamily"/>
</dbReference>
<reference evidence="4" key="1">
    <citation type="submission" date="2018-06" db="EMBL/GenBank/DDBJ databases">
        <authorList>
            <person name="Zhirakovskaya E."/>
        </authorList>
    </citation>
    <scope>NUCLEOTIDE SEQUENCE</scope>
</reference>
<feature type="domain" description="Response regulatory" evidence="2">
    <location>
        <begin position="12"/>
        <end position="128"/>
    </location>
</feature>
<name>A0A3B1BGS4_9ZZZZ</name>
<dbReference type="InterPro" id="IPR008207">
    <property type="entry name" value="Sig_transdc_His_kin_Hpt_dom"/>
</dbReference>
<dbReference type="Gene3D" id="1.20.120.160">
    <property type="entry name" value="HPT domain"/>
    <property type="match status" value="1"/>
</dbReference>
<accession>A0A3B1BGS4</accession>
<dbReference type="GO" id="GO:0005524">
    <property type="term" value="F:ATP binding"/>
    <property type="evidence" value="ECO:0007669"/>
    <property type="project" value="UniProtKB-KW"/>
</dbReference>
<dbReference type="PANTHER" id="PTHR45339:SF3">
    <property type="entry name" value="HISTIDINE KINASE"/>
    <property type="match status" value="1"/>
</dbReference>
<keyword evidence="1" id="KW-0597">Phosphoprotein</keyword>
<dbReference type="PROSITE" id="PS50894">
    <property type="entry name" value="HPT"/>
    <property type="match status" value="1"/>
</dbReference>
<evidence type="ECO:0000259" key="3">
    <source>
        <dbReference type="PROSITE" id="PS50894"/>
    </source>
</evidence>
<dbReference type="Pfam" id="PF00072">
    <property type="entry name" value="Response_reg"/>
    <property type="match status" value="1"/>
</dbReference>